<dbReference type="PANTHER" id="PTHR46910:SF25">
    <property type="entry name" value="ABC-TRANSPORTER-REGULATING TRANSCRIPTION FACTOR"/>
    <property type="match status" value="1"/>
</dbReference>
<keyword evidence="1" id="KW-0539">Nucleus</keyword>
<reference evidence="4" key="2">
    <citation type="submission" date="2020-05" db="EMBL/GenBank/DDBJ databases">
        <authorList>
            <person name="Kim H.-S."/>
            <person name="Proctor R.H."/>
            <person name="Brown D.W."/>
        </authorList>
    </citation>
    <scope>NUCLEOTIDE SEQUENCE</scope>
    <source>
        <strain evidence="4">NRRL 22465</strain>
    </source>
</reference>
<evidence type="ECO:0000259" key="3">
    <source>
        <dbReference type="Pfam" id="PF04082"/>
    </source>
</evidence>
<proteinExistence type="predicted"/>
<evidence type="ECO:0000256" key="1">
    <source>
        <dbReference type="ARBA" id="ARBA00023242"/>
    </source>
</evidence>
<accession>A0A8H4URR9</accession>
<dbReference type="Proteomes" id="UP000635477">
    <property type="component" value="Unassembled WGS sequence"/>
</dbReference>
<dbReference type="CDD" id="cd12148">
    <property type="entry name" value="fungal_TF_MHR"/>
    <property type="match status" value="1"/>
</dbReference>
<comment type="caution">
    <text evidence="4">The sequence shown here is derived from an EMBL/GenBank/DDBJ whole genome shotgun (WGS) entry which is preliminary data.</text>
</comment>
<dbReference type="GO" id="GO:0006351">
    <property type="term" value="P:DNA-templated transcription"/>
    <property type="evidence" value="ECO:0007669"/>
    <property type="project" value="InterPro"/>
</dbReference>
<feature type="region of interest" description="Disordered" evidence="2">
    <location>
        <begin position="669"/>
        <end position="696"/>
    </location>
</feature>
<dbReference type="AlphaFoldDB" id="A0A8H4URR9"/>
<evidence type="ECO:0000313" key="4">
    <source>
        <dbReference type="EMBL" id="KAF4982431.1"/>
    </source>
</evidence>
<dbReference type="GO" id="GO:0003677">
    <property type="term" value="F:DNA binding"/>
    <property type="evidence" value="ECO:0007669"/>
    <property type="project" value="InterPro"/>
</dbReference>
<dbReference type="Pfam" id="PF04082">
    <property type="entry name" value="Fungal_trans"/>
    <property type="match status" value="1"/>
</dbReference>
<name>A0A8H4URR9_9HYPO</name>
<reference evidence="4" key="1">
    <citation type="journal article" date="2020" name="BMC Genomics">
        <title>Correction to: Identification and distribution of gene clusters required for synthesis of sphingolipid metabolism inhibitors in diverse species of the filamentous fungus Fusarium.</title>
        <authorList>
            <person name="Kim H.S."/>
            <person name="Lohmar J.M."/>
            <person name="Busman M."/>
            <person name="Brown D.W."/>
            <person name="Naumann T.A."/>
            <person name="Divon H.H."/>
            <person name="Lysoe E."/>
            <person name="Uhlig S."/>
            <person name="Proctor R.H."/>
        </authorList>
    </citation>
    <scope>NUCLEOTIDE SEQUENCE</scope>
    <source>
        <strain evidence="4">NRRL 22465</strain>
    </source>
</reference>
<keyword evidence="5" id="KW-1185">Reference proteome</keyword>
<feature type="domain" description="Xylanolytic transcriptional activator regulatory" evidence="3">
    <location>
        <begin position="229"/>
        <end position="434"/>
    </location>
</feature>
<feature type="compositionally biased region" description="Low complexity" evidence="2">
    <location>
        <begin position="669"/>
        <end position="682"/>
    </location>
</feature>
<gene>
    <name evidence="4" type="ORF">FZEAL_1949</name>
</gene>
<dbReference type="GO" id="GO:0003700">
    <property type="term" value="F:DNA-binding transcription factor activity"/>
    <property type="evidence" value="ECO:0007669"/>
    <property type="project" value="InterPro"/>
</dbReference>
<sequence>MWNAQNKEVCPESLIRDEPGVEADLNSRKCGQHTTWHVRTVEQGKSGAVENVLNARVASETASSAATSPQGSVSTTSNSLCSCFRCQNFEALEDQLNNIQSDLSALTSLVKSGNRARSVPVAGEDWVLHDLTKPDGSMTTRKDSYIVRDRIHSVDRYHGPCSLYALCKEFHGDPIFETDESVDDGSTTRVMLRHMLSEASKEQYLDIPSGSVGTSLPPRQFLNIVVGQFFKNADYATDMFVRPSFQAHLDRIYSQPLRSSDDGWAVCFNVIVLLAIGRDQTNQGSSPFIQPFLQTLRMAVNNPRVFLTPRLVNVQALSLLSYVAEQYSTTGLAEIVFAQACLLARTMGLHQYHASLSDVSLDEIVERQKLFRSLYIRDRNSVTCRGSISWLPGHDSSTPERCSASDGEETRYSSRMELAKIQDEVYQSLLKAQAPELPHSKHSRSLSQLKLRLDQWAATNQITKTSTMPIESATLMLSFLATRLCISRGRDESKLAHEAFEDAKASCLVFLLATTAQPDPRLAEALDQLLGRTHSSSPMSENDAQEMQEQSSQRQAMAFDEDEIMASMLPRLAAHFPLAAVFIVARGILLQPMTASDGLPRQPEEEILLLEALRDRYASAADQEHVESLALKLSRTLESLVRIVRQRKLPEAVNTPSMVFNELSSLQSTASSSSQRGSVGSSLKDTPPGPGTMSAAVSTADAVSNSSLLLPFMQPLDSSTDCSPWLGNAGHGTSGPMVLSPWPEPYKQHSDGTVRAGKRPRLSSHVEVFDIASGYTDHGPRADDDPLFTFDFLAAGNDMHVFEVEE</sequence>
<dbReference type="OrthoDB" id="103819at2759"/>
<organism evidence="4 5">
    <name type="scientific">Fusarium zealandicum</name>
    <dbReference type="NCBI Taxonomy" id="1053134"/>
    <lineage>
        <taxon>Eukaryota</taxon>
        <taxon>Fungi</taxon>
        <taxon>Dikarya</taxon>
        <taxon>Ascomycota</taxon>
        <taxon>Pezizomycotina</taxon>
        <taxon>Sordariomycetes</taxon>
        <taxon>Hypocreomycetidae</taxon>
        <taxon>Hypocreales</taxon>
        <taxon>Nectriaceae</taxon>
        <taxon>Fusarium</taxon>
        <taxon>Fusarium staphyleae species complex</taxon>
    </lineage>
</organism>
<dbReference type="InterPro" id="IPR007219">
    <property type="entry name" value="XnlR_reg_dom"/>
</dbReference>
<evidence type="ECO:0000313" key="5">
    <source>
        <dbReference type="Proteomes" id="UP000635477"/>
    </source>
</evidence>
<evidence type="ECO:0000256" key="2">
    <source>
        <dbReference type="SAM" id="MobiDB-lite"/>
    </source>
</evidence>
<dbReference type="PANTHER" id="PTHR46910">
    <property type="entry name" value="TRANSCRIPTION FACTOR PDR1"/>
    <property type="match status" value="1"/>
</dbReference>
<dbReference type="EMBL" id="JABEYC010000118">
    <property type="protein sequence ID" value="KAF4982431.1"/>
    <property type="molecule type" value="Genomic_DNA"/>
</dbReference>
<dbReference type="GO" id="GO:0008270">
    <property type="term" value="F:zinc ion binding"/>
    <property type="evidence" value="ECO:0007669"/>
    <property type="project" value="InterPro"/>
</dbReference>
<dbReference type="InterPro" id="IPR050987">
    <property type="entry name" value="AtrR-like"/>
</dbReference>
<protein>
    <recommendedName>
        <fullName evidence="3">Xylanolytic transcriptional activator regulatory domain-containing protein</fullName>
    </recommendedName>
</protein>